<feature type="transmembrane region" description="Helical" evidence="1">
    <location>
        <begin position="146"/>
        <end position="171"/>
    </location>
</feature>
<accession>A0A379ZJF4</accession>
<feature type="transmembrane region" description="Helical" evidence="1">
    <location>
        <begin position="54"/>
        <end position="79"/>
    </location>
</feature>
<reference evidence="2 3" key="1">
    <citation type="submission" date="2018-06" db="EMBL/GenBank/DDBJ databases">
        <authorList>
            <consortium name="Pathogen Informatics"/>
            <person name="Doyle S."/>
        </authorList>
    </citation>
    <scope>NUCLEOTIDE SEQUENCE [LARGE SCALE GENOMIC DNA]</scope>
    <source>
        <strain evidence="2 3">NCTC11544</strain>
    </source>
</reference>
<keyword evidence="1" id="KW-1133">Transmembrane helix</keyword>
<keyword evidence="1" id="KW-0812">Transmembrane</keyword>
<dbReference type="RefSeq" id="WP_115183549.1">
    <property type="nucleotide sequence ID" value="NZ_CAMKUF010000006.1"/>
</dbReference>
<dbReference type="AlphaFoldDB" id="A0A379ZJF4"/>
<evidence type="ECO:0000256" key="1">
    <source>
        <dbReference type="SAM" id="Phobius"/>
    </source>
</evidence>
<evidence type="ECO:0000313" key="3">
    <source>
        <dbReference type="Proteomes" id="UP000255529"/>
    </source>
</evidence>
<protein>
    <submittedName>
        <fullName evidence="2">Uncharacterized protein</fullName>
    </submittedName>
</protein>
<sequence length="192" mass="20940">MSDWMINRLISQGREMEQQILRRDPAVYAGVDAQLEQHFLTPGQRLSPPGVANVMLLLICLTLGLAGTMGLLADIALAVTGSASAATLLGSGAIMAVWMTLVLFHLVQGKNTGVVLLKYYLGMLAALLVGAVAAWAANITGIANGLMLLCACIGGIIFSNRAVFYLYVAYFRTRRRVFLKRRWQMEAMHNPR</sequence>
<name>A0A379ZJF4_9GAMM</name>
<dbReference type="Proteomes" id="UP000255529">
    <property type="component" value="Unassembled WGS sequence"/>
</dbReference>
<evidence type="ECO:0000313" key="2">
    <source>
        <dbReference type="EMBL" id="SUI62327.1"/>
    </source>
</evidence>
<organism evidence="2 3">
    <name type="scientific">Serratia quinivorans</name>
    <dbReference type="NCBI Taxonomy" id="137545"/>
    <lineage>
        <taxon>Bacteria</taxon>
        <taxon>Pseudomonadati</taxon>
        <taxon>Pseudomonadota</taxon>
        <taxon>Gammaproteobacteria</taxon>
        <taxon>Enterobacterales</taxon>
        <taxon>Yersiniaceae</taxon>
        <taxon>Serratia</taxon>
    </lineage>
</organism>
<keyword evidence="1" id="KW-0472">Membrane</keyword>
<proteinExistence type="predicted"/>
<feature type="transmembrane region" description="Helical" evidence="1">
    <location>
        <begin position="119"/>
        <end position="140"/>
    </location>
</feature>
<feature type="transmembrane region" description="Helical" evidence="1">
    <location>
        <begin position="85"/>
        <end position="107"/>
    </location>
</feature>
<dbReference type="EMBL" id="UGYN01000002">
    <property type="protein sequence ID" value="SUI62327.1"/>
    <property type="molecule type" value="Genomic_DNA"/>
</dbReference>
<gene>
    <name evidence="2" type="ORF">NCTC11544_02467</name>
</gene>